<dbReference type="GO" id="GO:0044877">
    <property type="term" value="F:protein-containing complex binding"/>
    <property type="evidence" value="ECO:0007669"/>
    <property type="project" value="TreeGrafter"/>
</dbReference>
<dbReference type="PANTHER" id="PTHR21650">
    <property type="entry name" value="MEMBRALIN/KINETOCHORE PROTEIN NUF2"/>
    <property type="match status" value="1"/>
</dbReference>
<keyword evidence="8 12" id="KW-0175">Coiled coil</keyword>
<keyword evidence="4" id="KW-0158">Chromosome</keyword>
<evidence type="ECO:0000313" key="16">
    <source>
        <dbReference type="EMBL" id="TFY65685.1"/>
    </source>
</evidence>
<dbReference type="GO" id="GO:0005634">
    <property type="term" value="C:nucleus"/>
    <property type="evidence" value="ECO:0007669"/>
    <property type="project" value="UniProtKB-SubCell"/>
</dbReference>
<dbReference type="AlphaFoldDB" id="A0A4Y9YTH5"/>
<keyword evidence="10" id="KW-0131">Cell cycle</keyword>
<dbReference type="Pfam" id="PF03800">
    <property type="entry name" value="Nuf2"/>
    <property type="match status" value="1"/>
</dbReference>
<keyword evidence="7" id="KW-0995">Kinetochore</keyword>
<evidence type="ECO:0000256" key="4">
    <source>
        <dbReference type="ARBA" id="ARBA00022454"/>
    </source>
</evidence>
<proteinExistence type="inferred from homology"/>
<evidence type="ECO:0000256" key="10">
    <source>
        <dbReference type="ARBA" id="ARBA00023306"/>
    </source>
</evidence>
<evidence type="ECO:0000256" key="13">
    <source>
        <dbReference type="SAM" id="MobiDB-lite"/>
    </source>
</evidence>
<comment type="subcellular location">
    <subcellularLocation>
        <location evidence="2">Chromosome</location>
        <location evidence="2">Centromere</location>
        <location evidence="2">Kinetochore</location>
    </subcellularLocation>
    <subcellularLocation>
        <location evidence="1">Nucleus</location>
    </subcellularLocation>
</comment>
<accession>A0A4Y9YTH5</accession>
<keyword evidence="17" id="KW-1185">Reference proteome</keyword>
<evidence type="ECO:0000256" key="11">
    <source>
        <dbReference type="ARBA" id="ARBA00023328"/>
    </source>
</evidence>
<dbReference type="PANTHER" id="PTHR21650:SF2">
    <property type="entry name" value="KINETOCHORE PROTEIN NUF2"/>
    <property type="match status" value="1"/>
</dbReference>
<keyword evidence="11" id="KW-0137">Centromere</keyword>
<feature type="compositionally biased region" description="Basic and acidic residues" evidence="13">
    <location>
        <begin position="379"/>
        <end position="396"/>
    </location>
</feature>
<comment type="caution">
    <text evidence="16">The sequence shown here is derived from an EMBL/GenBank/DDBJ whole genome shotgun (WGS) entry which is preliminary data.</text>
</comment>
<keyword evidence="6" id="KW-0498">Mitosis</keyword>
<dbReference type="GO" id="GO:0051301">
    <property type="term" value="P:cell division"/>
    <property type="evidence" value="ECO:0007669"/>
    <property type="project" value="UniProtKB-KW"/>
</dbReference>
<dbReference type="EMBL" id="SEOQ01000318">
    <property type="protein sequence ID" value="TFY65685.1"/>
    <property type="molecule type" value="Genomic_DNA"/>
</dbReference>
<evidence type="ECO:0000256" key="2">
    <source>
        <dbReference type="ARBA" id="ARBA00004629"/>
    </source>
</evidence>
<dbReference type="GO" id="GO:0031262">
    <property type="term" value="C:Ndc80 complex"/>
    <property type="evidence" value="ECO:0007669"/>
    <property type="project" value="InterPro"/>
</dbReference>
<dbReference type="GO" id="GO:0007052">
    <property type="term" value="P:mitotic spindle organization"/>
    <property type="evidence" value="ECO:0007669"/>
    <property type="project" value="TreeGrafter"/>
</dbReference>
<evidence type="ECO:0000259" key="14">
    <source>
        <dbReference type="Pfam" id="PF03800"/>
    </source>
</evidence>
<evidence type="ECO:0000256" key="7">
    <source>
        <dbReference type="ARBA" id="ARBA00022838"/>
    </source>
</evidence>
<evidence type="ECO:0000256" key="1">
    <source>
        <dbReference type="ARBA" id="ARBA00004123"/>
    </source>
</evidence>
<evidence type="ECO:0000256" key="5">
    <source>
        <dbReference type="ARBA" id="ARBA00022618"/>
    </source>
</evidence>
<evidence type="ECO:0000259" key="15">
    <source>
        <dbReference type="Pfam" id="PF18595"/>
    </source>
</evidence>
<keyword evidence="5" id="KW-0132">Cell division</keyword>
<sequence>MENKKYWYPSMEFPEIIFSLKSWGLEVTSQQLAKPNPDFVMKVYTSCVQQVTGVAREDLDELLEAAIASLDEATPDIYTNSLSLNFLVYHITRFANVAKVHDFSAKDLCFPERERTRSILSAFINFIRFSEQCIPFVMSLREKSASLNDERAQAEKELAEIQRKVSEIKARRAQDEPKSEELRRENAAITAHLIATKESQVVLLKDIESLKAEKSSLLQRKEGLNSDTALASDTLSRTRSRIVQSPERIKRTITTMGATANEDKKTLGAQETKTRDLQAKISALLNIEKDIRACVEQLQTIEKEVRALEISQKELGDTKDHLDEKKIERTELEMRRERVRKQLSNAHEKLERAQRHVEDKRLASQQTIERLQQEYEEMSLERRDNDKQVEELRREADETDRKASVLVCSSELPNPQPRHPWFECYLQMADHLRRSEAEINELLAEYWGLRHETGIVILVVRRDSLDNTTASRLGEVWRVPHIGDETDDAWIERAARGIKIERTHSLRHSSLSQATI</sequence>
<dbReference type="Pfam" id="PF18595">
    <property type="entry name" value="Nuf2_DHR10-like"/>
    <property type="match status" value="1"/>
</dbReference>
<dbReference type="InterPro" id="IPR041112">
    <property type="entry name" value="Nuf2_DHR10-like"/>
</dbReference>
<reference evidence="16 17" key="1">
    <citation type="submission" date="2019-02" db="EMBL/GenBank/DDBJ databases">
        <title>Genome sequencing of the rare red list fungi Dentipellis fragilis.</title>
        <authorList>
            <person name="Buettner E."/>
            <person name="Kellner H."/>
        </authorList>
    </citation>
    <scope>NUCLEOTIDE SEQUENCE [LARGE SCALE GENOMIC DNA]</scope>
    <source>
        <strain evidence="16 17">DSM 105465</strain>
    </source>
</reference>
<dbReference type="InterPro" id="IPR038275">
    <property type="entry name" value="Nuf2_N_sf"/>
</dbReference>
<evidence type="ECO:0000256" key="12">
    <source>
        <dbReference type="SAM" id="Coils"/>
    </source>
</evidence>
<dbReference type="Gene3D" id="1.10.418.60">
    <property type="entry name" value="Ncd80 complex, Nuf2 subunit"/>
    <property type="match status" value="1"/>
</dbReference>
<evidence type="ECO:0000313" key="17">
    <source>
        <dbReference type="Proteomes" id="UP000298327"/>
    </source>
</evidence>
<dbReference type="InterPro" id="IPR005549">
    <property type="entry name" value="Kinetochore_Nuf2_N"/>
</dbReference>
<dbReference type="GO" id="GO:0045132">
    <property type="term" value="P:meiotic chromosome segregation"/>
    <property type="evidence" value="ECO:0007669"/>
    <property type="project" value="TreeGrafter"/>
</dbReference>
<dbReference type="GO" id="GO:0051383">
    <property type="term" value="P:kinetochore organization"/>
    <property type="evidence" value="ECO:0007669"/>
    <property type="project" value="TreeGrafter"/>
</dbReference>
<feature type="domain" description="Nuf2 DHR10-like" evidence="15">
    <location>
        <begin position="258"/>
        <end position="373"/>
    </location>
</feature>
<evidence type="ECO:0000256" key="6">
    <source>
        <dbReference type="ARBA" id="ARBA00022776"/>
    </source>
</evidence>
<dbReference type="STRING" id="205917.A0A4Y9YTH5"/>
<feature type="region of interest" description="Disordered" evidence="13">
    <location>
        <begin position="375"/>
        <end position="396"/>
    </location>
</feature>
<dbReference type="GO" id="GO:0051315">
    <property type="term" value="P:attachment of mitotic spindle microtubules to kinetochore"/>
    <property type="evidence" value="ECO:0007669"/>
    <property type="project" value="TreeGrafter"/>
</dbReference>
<evidence type="ECO:0000256" key="3">
    <source>
        <dbReference type="ARBA" id="ARBA00005498"/>
    </source>
</evidence>
<organism evidence="16 17">
    <name type="scientific">Dentipellis fragilis</name>
    <dbReference type="NCBI Taxonomy" id="205917"/>
    <lineage>
        <taxon>Eukaryota</taxon>
        <taxon>Fungi</taxon>
        <taxon>Dikarya</taxon>
        <taxon>Basidiomycota</taxon>
        <taxon>Agaricomycotina</taxon>
        <taxon>Agaricomycetes</taxon>
        <taxon>Russulales</taxon>
        <taxon>Hericiaceae</taxon>
        <taxon>Dentipellis</taxon>
    </lineage>
</organism>
<evidence type="ECO:0000256" key="9">
    <source>
        <dbReference type="ARBA" id="ARBA00023242"/>
    </source>
</evidence>
<gene>
    <name evidence="16" type="ORF">EVG20_g5406</name>
</gene>
<protein>
    <submittedName>
        <fullName evidence="16">Uncharacterized protein</fullName>
    </submittedName>
</protein>
<dbReference type="OrthoDB" id="8194677at2759"/>
<feature type="domain" description="Kinetochore protein Nuf2 N-terminal" evidence="14">
    <location>
        <begin position="5"/>
        <end position="143"/>
    </location>
</feature>
<name>A0A4Y9YTH5_9AGAM</name>
<keyword evidence="9" id="KW-0539">Nucleus</keyword>
<comment type="similarity">
    <text evidence="3">Belongs to the NUF2 family.</text>
</comment>
<evidence type="ECO:0000256" key="8">
    <source>
        <dbReference type="ARBA" id="ARBA00023054"/>
    </source>
</evidence>
<feature type="coiled-coil region" evidence="12">
    <location>
        <begin position="137"/>
        <end position="176"/>
    </location>
</feature>
<dbReference type="Proteomes" id="UP000298327">
    <property type="component" value="Unassembled WGS sequence"/>
</dbReference>